<dbReference type="RefSeq" id="WP_146821451.1">
    <property type="nucleotide sequence ID" value="NZ_CP029077.1"/>
</dbReference>
<gene>
    <name evidence="2" type="ORF">Deia_01158</name>
</gene>
<protein>
    <submittedName>
        <fullName evidence="2">Uncharacterized protein</fullName>
    </submittedName>
</protein>
<accession>A0A5B8XGE0</accession>
<evidence type="ECO:0000313" key="2">
    <source>
        <dbReference type="EMBL" id="QED23936.1"/>
    </source>
</evidence>
<keyword evidence="1" id="KW-1133">Transmembrane helix</keyword>
<keyword evidence="3" id="KW-1185">Reference proteome</keyword>
<name>A0A5B8XGE0_9RICK</name>
<keyword evidence="1" id="KW-0812">Transmembrane</keyword>
<reference evidence="2 3" key="1">
    <citation type="journal article" date="2019" name="ISME J.">
        <title>Deianiraea, an extracellular bacterium associated with the ciliate Paramecium, suggests an alternative scenario for the evolution of Rickettsiales.</title>
        <authorList>
            <person name="Castelli M."/>
            <person name="Sabaneyeva E."/>
            <person name="Lanzoni O."/>
            <person name="Lebedeva N."/>
            <person name="Floriano A.M."/>
            <person name="Gaiarsa S."/>
            <person name="Benken K."/>
            <person name="Modeo L."/>
            <person name="Bandi C."/>
            <person name="Potekhin A."/>
            <person name="Sassera D."/>
            <person name="Petroni G."/>
        </authorList>
    </citation>
    <scope>NUCLEOTIDE SEQUENCE [LARGE SCALE GENOMIC DNA]</scope>
    <source>
        <strain evidence="2">CyL4-1</strain>
    </source>
</reference>
<evidence type="ECO:0000256" key="1">
    <source>
        <dbReference type="SAM" id="Phobius"/>
    </source>
</evidence>
<dbReference type="Proteomes" id="UP000321934">
    <property type="component" value="Chromosome"/>
</dbReference>
<organism evidence="2 3">
    <name type="scientific">Candidatus Deianiraea vastatrix</name>
    <dbReference type="NCBI Taxonomy" id="2163644"/>
    <lineage>
        <taxon>Bacteria</taxon>
        <taxon>Pseudomonadati</taxon>
        <taxon>Pseudomonadota</taxon>
        <taxon>Alphaproteobacteria</taxon>
        <taxon>Rickettsiales</taxon>
        <taxon>Candidatus Deianiraeaceae</taxon>
        <taxon>Candidatus Deianiraea</taxon>
    </lineage>
</organism>
<feature type="transmembrane region" description="Helical" evidence="1">
    <location>
        <begin position="12"/>
        <end position="35"/>
    </location>
</feature>
<dbReference type="EMBL" id="CP029077">
    <property type="protein sequence ID" value="QED23936.1"/>
    <property type="molecule type" value="Genomic_DNA"/>
</dbReference>
<keyword evidence="1" id="KW-0472">Membrane</keyword>
<evidence type="ECO:0000313" key="3">
    <source>
        <dbReference type="Proteomes" id="UP000321934"/>
    </source>
</evidence>
<proteinExistence type="predicted"/>
<sequence length="298" mass="32223">MQIYQLTRNKKHAFSSIVEITVVIMITTAISLMAINAVKSLVNSHTVYKISQEATNIFQAIQNFKNAYTAFPGDLPCADLSNGKFSGGYLQTNCNTIMTTTPATSDDIFTMPLSRHINIYKAQLAFAQMVKAEFLDYEIDMNYQLPAKCNALSSAGGKTLPISRPLKISSWVIAFDTSSYVVNTANQTPQNSVAYTSDIYPNVTSKIKLVLFNNSSIANCTIDVNSGIGAVSSSIAYMLDLKIDDGMPSSAQGKVIADAAATNKCKTTVATGASITSSQYQDNSDNTRNNACVLTFIQ</sequence>
<dbReference type="AlphaFoldDB" id="A0A5B8XGE0"/>